<evidence type="ECO:0000313" key="1">
    <source>
        <dbReference type="EMBL" id="PKX91285.1"/>
    </source>
</evidence>
<dbReference type="RefSeq" id="XP_024679880.1">
    <property type="nucleotide sequence ID" value="XM_024830261.1"/>
</dbReference>
<proteinExistence type="predicted"/>
<reference evidence="2" key="1">
    <citation type="journal article" date="2018" name="Proc. Natl. Acad. Sci. U.S.A.">
        <title>Linking secondary metabolites to gene clusters through genome sequencing of six diverse Aspergillus species.</title>
        <authorList>
            <person name="Kaerboelling I."/>
            <person name="Vesth T.C."/>
            <person name="Frisvad J.C."/>
            <person name="Nybo J.L."/>
            <person name="Theobald S."/>
            <person name="Kuo A."/>
            <person name="Bowyer P."/>
            <person name="Matsuda Y."/>
            <person name="Mondo S."/>
            <person name="Lyhne E.K."/>
            <person name="Kogle M.E."/>
            <person name="Clum A."/>
            <person name="Lipzen A."/>
            <person name="Salamov A."/>
            <person name="Ngan C.Y."/>
            <person name="Daum C."/>
            <person name="Chiniquy J."/>
            <person name="Barry K."/>
            <person name="LaButti K."/>
            <person name="Haridas S."/>
            <person name="Simmons B.A."/>
            <person name="Magnuson J.K."/>
            <person name="Mortensen U.H."/>
            <person name="Larsen T.O."/>
            <person name="Grigoriev I.V."/>
            <person name="Baker S.E."/>
            <person name="Andersen M.R."/>
        </authorList>
    </citation>
    <scope>NUCLEOTIDE SEQUENCE [LARGE SCALE GENOMIC DNA]</scope>
    <source>
        <strain evidence="2">IBT 16806</strain>
    </source>
</reference>
<gene>
    <name evidence="1" type="ORF">P174DRAFT_463398</name>
</gene>
<dbReference type="AlphaFoldDB" id="A0A2I1C115"/>
<dbReference type="VEuPathDB" id="FungiDB:P174DRAFT_463398"/>
<sequence length="198" mass="23011">MDEALTPYLRWTQKDCLLGTPAISLELQGLEKLWRRTPYLFEVILRRVDNRDSPCLFDWAPHIQGFVASGFILLHHACEGLRQIKLPQSTWPPLLPWVTEESCFIEHTLRRAQRWMDVLPDRFLSCLTAGERYTLFWPGERYATWEWGVAKNHFDSYIPTQDTSLILPGGPLLTFTVEEGEQPLHIPNPWPVEVVSRA</sequence>
<dbReference type="Proteomes" id="UP000234474">
    <property type="component" value="Unassembled WGS sequence"/>
</dbReference>
<accession>A0A2I1C115</accession>
<dbReference type="OrthoDB" id="4323953at2759"/>
<name>A0A2I1C115_ASPN1</name>
<organism evidence="1 2">
    <name type="scientific">Aspergillus novofumigatus (strain IBT 16806)</name>
    <dbReference type="NCBI Taxonomy" id="1392255"/>
    <lineage>
        <taxon>Eukaryota</taxon>
        <taxon>Fungi</taxon>
        <taxon>Dikarya</taxon>
        <taxon>Ascomycota</taxon>
        <taxon>Pezizomycotina</taxon>
        <taxon>Eurotiomycetes</taxon>
        <taxon>Eurotiomycetidae</taxon>
        <taxon>Eurotiales</taxon>
        <taxon>Aspergillaceae</taxon>
        <taxon>Aspergillus</taxon>
        <taxon>Aspergillus subgen. Fumigati</taxon>
    </lineage>
</organism>
<protein>
    <submittedName>
        <fullName evidence="1">Uncharacterized protein</fullName>
    </submittedName>
</protein>
<dbReference type="GeneID" id="36537587"/>
<keyword evidence="2" id="KW-1185">Reference proteome</keyword>
<comment type="caution">
    <text evidence="1">The sequence shown here is derived from an EMBL/GenBank/DDBJ whole genome shotgun (WGS) entry which is preliminary data.</text>
</comment>
<dbReference type="OMA" id="PHESSRY"/>
<evidence type="ECO:0000313" key="2">
    <source>
        <dbReference type="Proteomes" id="UP000234474"/>
    </source>
</evidence>
<dbReference type="EMBL" id="MSZS01000007">
    <property type="protein sequence ID" value="PKX91285.1"/>
    <property type="molecule type" value="Genomic_DNA"/>
</dbReference>